<keyword evidence="7 10" id="KW-0539">Nucleus</keyword>
<keyword evidence="8 10" id="KW-0927">Auxin signaling pathway</keyword>
<feature type="compositionally biased region" description="Basic and acidic residues" evidence="11">
    <location>
        <begin position="249"/>
        <end position="266"/>
    </location>
</feature>
<dbReference type="PANTHER" id="PTHR31734:SF134">
    <property type="entry name" value="AUXIN-RESPONSIVE PROTEIN IAA28"/>
    <property type="match status" value="1"/>
</dbReference>
<evidence type="ECO:0000256" key="7">
    <source>
        <dbReference type="ARBA" id="ARBA00023242"/>
    </source>
</evidence>
<feature type="region of interest" description="Disordered" evidence="11">
    <location>
        <begin position="1"/>
        <end position="22"/>
    </location>
</feature>
<accession>A0A5N5MGF5</accession>
<dbReference type="GO" id="GO:0009734">
    <property type="term" value="P:auxin-activated signaling pathway"/>
    <property type="evidence" value="ECO:0007669"/>
    <property type="project" value="UniProtKB-UniRule"/>
</dbReference>
<keyword evidence="14" id="KW-1185">Reference proteome</keyword>
<dbReference type="PANTHER" id="PTHR31734">
    <property type="entry name" value="AUXIN-RESPONSIVE PROTEIN IAA17"/>
    <property type="match status" value="1"/>
</dbReference>
<dbReference type="InterPro" id="IPR003311">
    <property type="entry name" value="AUX_IAA"/>
</dbReference>
<comment type="function">
    <text evidence="9">Aux/IAA proteins are short-lived transcriptional factors that function as repressors of early auxin response genes at low auxin concentrations. Repression is thought to result from the interaction with auxin response factors (ARFs), proteins that bind to the auxin-responsive promoter element (AuxRE). Formation of heterodimers with ARF proteins may alter their ability to modulate early auxin response genes expression.</text>
</comment>
<dbReference type="AlphaFoldDB" id="A0A5N5MGF5"/>
<comment type="subcellular location">
    <subcellularLocation>
        <location evidence="1 10">Nucleus</location>
    </subcellularLocation>
</comment>
<evidence type="ECO:0000313" key="14">
    <source>
        <dbReference type="Proteomes" id="UP000326939"/>
    </source>
</evidence>
<evidence type="ECO:0000256" key="2">
    <source>
        <dbReference type="ARBA" id="ARBA00006728"/>
    </source>
</evidence>
<name>A0A5N5MGF5_9ROSI</name>
<dbReference type="Proteomes" id="UP000326939">
    <property type="component" value="Chromosome 6"/>
</dbReference>
<gene>
    <name evidence="13" type="ORF">DKX38_010517</name>
</gene>
<evidence type="ECO:0000313" key="13">
    <source>
        <dbReference type="EMBL" id="KAB5553206.1"/>
    </source>
</evidence>
<comment type="subunit">
    <text evidence="3 10">Homodimers and heterodimers.</text>
</comment>
<dbReference type="GO" id="GO:0005634">
    <property type="term" value="C:nucleus"/>
    <property type="evidence" value="ECO:0007669"/>
    <property type="project" value="UniProtKB-SubCell"/>
</dbReference>
<keyword evidence="6 10" id="KW-0804">Transcription</keyword>
<feature type="domain" description="PB1" evidence="12">
    <location>
        <begin position="205"/>
        <end position="321"/>
    </location>
</feature>
<protein>
    <recommendedName>
        <fullName evidence="10">Auxin-responsive protein</fullName>
    </recommendedName>
</protein>
<evidence type="ECO:0000256" key="3">
    <source>
        <dbReference type="ARBA" id="ARBA00011726"/>
    </source>
</evidence>
<dbReference type="GO" id="GO:0006355">
    <property type="term" value="P:regulation of DNA-templated transcription"/>
    <property type="evidence" value="ECO:0007669"/>
    <property type="project" value="InterPro"/>
</dbReference>
<evidence type="ECO:0000256" key="8">
    <source>
        <dbReference type="ARBA" id="ARBA00023294"/>
    </source>
</evidence>
<dbReference type="InterPro" id="IPR053793">
    <property type="entry name" value="PB1-like"/>
</dbReference>
<keyword evidence="5 10" id="KW-0805">Transcription regulation</keyword>
<dbReference type="EMBL" id="VDCV01000006">
    <property type="protein sequence ID" value="KAB5553206.1"/>
    <property type="molecule type" value="Genomic_DNA"/>
</dbReference>
<evidence type="ECO:0000256" key="1">
    <source>
        <dbReference type="ARBA" id="ARBA00004123"/>
    </source>
</evidence>
<feature type="region of interest" description="Disordered" evidence="11">
    <location>
        <begin position="247"/>
        <end position="267"/>
    </location>
</feature>
<sequence>MEENTRCFNMASAHKTQKASEDKKLELRLGPPGETFLGYKTNPSNHGAKRVLQHPVGAKTSEGNWFTDSEEKQCKKFSCYEEEAEKVLSFPWLSSSLRSSTFHREARKELQKPEPSFLQSSEVEELQYPDKMACSAPASASFPATTDGTDSCHKRCALAPVVGWPPIRSFRKNIASSSISKMVPELPNKTPKEGSSLNPDSFRNDLFVKINMEGVPIGRKINLKAYDSYDKLSVAIDELFRGFLPAQRETGDPMSESKMDEAKENESSVSGSREYTLVYEDNEGDRVLVGDVPWQKLYVSCSMFVSTARRLRVLKSTEKVDLWPFSVSVGVNKQEKTPLSGWKLSNDRTNVAFLQLVYKKGSELHNSRYQSVFQWRPVCTQKIKQLHCSNSAVGANYQGCCVHNVMKLKHIVVSLTLCTATVLIELWTAF</sequence>
<organism evidence="13 14">
    <name type="scientific">Salix brachista</name>
    <dbReference type="NCBI Taxonomy" id="2182728"/>
    <lineage>
        <taxon>Eukaryota</taxon>
        <taxon>Viridiplantae</taxon>
        <taxon>Streptophyta</taxon>
        <taxon>Embryophyta</taxon>
        <taxon>Tracheophyta</taxon>
        <taxon>Spermatophyta</taxon>
        <taxon>Magnoliopsida</taxon>
        <taxon>eudicotyledons</taxon>
        <taxon>Gunneridae</taxon>
        <taxon>Pentapetalae</taxon>
        <taxon>rosids</taxon>
        <taxon>fabids</taxon>
        <taxon>Malpighiales</taxon>
        <taxon>Salicaceae</taxon>
        <taxon>Saliceae</taxon>
        <taxon>Salix</taxon>
    </lineage>
</organism>
<evidence type="ECO:0000256" key="9">
    <source>
        <dbReference type="ARBA" id="ARBA00025283"/>
    </source>
</evidence>
<proteinExistence type="inferred from homology"/>
<comment type="caution">
    <text evidence="13">The sequence shown here is derived from an EMBL/GenBank/DDBJ whole genome shotgun (WGS) entry which is preliminary data.</text>
</comment>
<evidence type="ECO:0000256" key="6">
    <source>
        <dbReference type="ARBA" id="ARBA00023163"/>
    </source>
</evidence>
<dbReference type="PROSITE" id="PS51745">
    <property type="entry name" value="PB1"/>
    <property type="match status" value="1"/>
</dbReference>
<evidence type="ECO:0000256" key="4">
    <source>
        <dbReference type="ARBA" id="ARBA00022491"/>
    </source>
</evidence>
<evidence type="ECO:0000256" key="11">
    <source>
        <dbReference type="SAM" id="MobiDB-lite"/>
    </source>
</evidence>
<reference evidence="14" key="1">
    <citation type="journal article" date="2019" name="Gigascience">
        <title>De novo genome assembly of the endangered Acer yangbiense, a plant species with extremely small populations endemic to Yunnan Province, China.</title>
        <authorList>
            <person name="Yang J."/>
            <person name="Wariss H.M."/>
            <person name="Tao L."/>
            <person name="Zhang R."/>
            <person name="Yun Q."/>
            <person name="Hollingsworth P."/>
            <person name="Dao Z."/>
            <person name="Luo G."/>
            <person name="Guo H."/>
            <person name="Ma Y."/>
            <person name="Sun W."/>
        </authorList>
    </citation>
    <scope>NUCLEOTIDE SEQUENCE [LARGE SCALE GENOMIC DNA]</scope>
    <source>
        <strain evidence="14">cv. br00</strain>
    </source>
</reference>
<dbReference type="Pfam" id="PF02309">
    <property type="entry name" value="AUX_IAA"/>
    <property type="match status" value="1"/>
</dbReference>
<evidence type="ECO:0000259" key="12">
    <source>
        <dbReference type="PROSITE" id="PS51745"/>
    </source>
</evidence>
<dbReference type="SUPFAM" id="SSF54277">
    <property type="entry name" value="CAD &amp; PB1 domains"/>
    <property type="match status" value="1"/>
</dbReference>
<evidence type="ECO:0000256" key="10">
    <source>
        <dbReference type="RuleBase" id="RU004549"/>
    </source>
</evidence>
<dbReference type="Gene3D" id="3.10.20.90">
    <property type="entry name" value="Phosphatidylinositol 3-kinase Catalytic Subunit, Chain A, domain 1"/>
    <property type="match status" value="1"/>
</dbReference>
<evidence type="ECO:0000256" key="5">
    <source>
        <dbReference type="ARBA" id="ARBA00023015"/>
    </source>
</evidence>
<keyword evidence="4 10" id="KW-0678">Repressor</keyword>
<comment type="similarity">
    <text evidence="2 10">Belongs to the Aux/IAA family.</text>
</comment>
<dbReference type="InterPro" id="IPR033389">
    <property type="entry name" value="AUX/IAA_dom"/>
</dbReference>